<dbReference type="AlphaFoldDB" id="A0A815D9F4"/>
<evidence type="ECO:0000313" key="2">
    <source>
        <dbReference type="EMBL" id="CAF4107395.1"/>
    </source>
</evidence>
<comment type="caution">
    <text evidence="1">The sequence shown here is derived from an EMBL/GenBank/DDBJ whole genome shotgun (WGS) entry which is preliminary data.</text>
</comment>
<accession>A0A815D9F4</accession>
<sequence>MSSDDDDYDAYVDALERQTSFFQQNFGCSTSPSFYFIHYNDGAAHWSTYAWGWDLRYLNLDKGDQTQCGKLIGRGIAICQKCYKEKGDEIRKVCREFERELKEKHQETINKEIAAGKKLVLSHVHKCCRNLFSLY</sequence>
<dbReference type="EMBL" id="CAJNOQ010012217">
    <property type="protein sequence ID" value="CAF1294750.1"/>
    <property type="molecule type" value="Genomic_DNA"/>
</dbReference>
<evidence type="ECO:0000313" key="1">
    <source>
        <dbReference type="EMBL" id="CAF1294750.1"/>
    </source>
</evidence>
<name>A0A815D9F4_9BILA</name>
<organism evidence="1 3">
    <name type="scientific">Didymodactylos carnosus</name>
    <dbReference type="NCBI Taxonomy" id="1234261"/>
    <lineage>
        <taxon>Eukaryota</taxon>
        <taxon>Metazoa</taxon>
        <taxon>Spiralia</taxon>
        <taxon>Gnathifera</taxon>
        <taxon>Rotifera</taxon>
        <taxon>Eurotatoria</taxon>
        <taxon>Bdelloidea</taxon>
        <taxon>Philodinida</taxon>
        <taxon>Philodinidae</taxon>
        <taxon>Didymodactylos</taxon>
    </lineage>
</organism>
<evidence type="ECO:0000313" key="3">
    <source>
        <dbReference type="Proteomes" id="UP000663829"/>
    </source>
</evidence>
<dbReference type="Proteomes" id="UP000681722">
    <property type="component" value="Unassembled WGS sequence"/>
</dbReference>
<keyword evidence="3" id="KW-1185">Reference proteome</keyword>
<dbReference type="EMBL" id="CAJOBC010034508">
    <property type="protein sequence ID" value="CAF4107395.1"/>
    <property type="molecule type" value="Genomic_DNA"/>
</dbReference>
<protein>
    <submittedName>
        <fullName evidence="1">Uncharacterized protein</fullName>
    </submittedName>
</protein>
<reference evidence="1" key="1">
    <citation type="submission" date="2021-02" db="EMBL/GenBank/DDBJ databases">
        <authorList>
            <person name="Nowell W R."/>
        </authorList>
    </citation>
    <scope>NUCLEOTIDE SEQUENCE</scope>
</reference>
<dbReference type="OrthoDB" id="9979915at2759"/>
<proteinExistence type="predicted"/>
<dbReference type="Proteomes" id="UP000663829">
    <property type="component" value="Unassembled WGS sequence"/>
</dbReference>
<gene>
    <name evidence="1" type="ORF">GPM918_LOCUS28218</name>
    <name evidence="2" type="ORF">SRO942_LOCUS28696</name>
</gene>